<accession>A0A6J5DNG5</accession>
<proteinExistence type="predicted"/>
<dbReference type="EMBL" id="CADIKH010000010">
    <property type="protein sequence ID" value="CAB3755453.1"/>
    <property type="molecule type" value="Genomic_DNA"/>
</dbReference>
<evidence type="ECO:0000313" key="1">
    <source>
        <dbReference type="EMBL" id="CAB3755453.1"/>
    </source>
</evidence>
<dbReference type="AlphaFoldDB" id="A0A6J5DNG5"/>
<sequence>MWASSLRDTEQLALAKGRELYDASEQVRVAPRVSKNGVPHFYEMTSRARSVFSGEDDPTHNNRVKDLHDKLQALDSWALVLTTKDKATGNVDHDEILKFPQYSWGTETHRILDEKAIVRHDIFGQSPDLAMSIRRPWIAIEVVHTHFPEEEAFAAFLDISKRLPLIVLFEHTARRNVFVKIDDKNGLLQISRWTYYIKDGYVWQGHEKTNVSTSARLQIELVGMLKRWDDYGKSKHGSTSAN</sequence>
<dbReference type="Proteomes" id="UP000494363">
    <property type="component" value="Unassembled WGS sequence"/>
</dbReference>
<evidence type="ECO:0000313" key="2">
    <source>
        <dbReference type="Proteomes" id="UP000494363"/>
    </source>
</evidence>
<keyword evidence="2" id="KW-1185">Reference proteome</keyword>
<evidence type="ECO:0008006" key="3">
    <source>
        <dbReference type="Google" id="ProtNLM"/>
    </source>
</evidence>
<name>A0A6J5DNG5_9BURK</name>
<reference evidence="1 2" key="1">
    <citation type="submission" date="2020-04" db="EMBL/GenBank/DDBJ databases">
        <authorList>
            <person name="De Canck E."/>
        </authorList>
    </citation>
    <scope>NUCLEOTIDE SEQUENCE [LARGE SCALE GENOMIC DNA]</scope>
    <source>
        <strain evidence="1 2">LMG 29542</strain>
    </source>
</reference>
<protein>
    <recommendedName>
        <fullName evidence="3">Restriction endonuclease domain-containing protein</fullName>
    </recommendedName>
</protein>
<organism evidence="1 2">
    <name type="scientific">Paraburkholderia humisilvae</name>
    <dbReference type="NCBI Taxonomy" id="627669"/>
    <lineage>
        <taxon>Bacteria</taxon>
        <taxon>Pseudomonadati</taxon>
        <taxon>Pseudomonadota</taxon>
        <taxon>Betaproteobacteria</taxon>
        <taxon>Burkholderiales</taxon>
        <taxon>Burkholderiaceae</taxon>
        <taxon>Paraburkholderia</taxon>
    </lineage>
</organism>
<gene>
    <name evidence="1" type="ORF">LMG29542_02598</name>
</gene>